<dbReference type="OrthoDB" id="2221443at2759"/>
<gene>
    <name evidence="1" type="ORF">INT47_010056</name>
</gene>
<dbReference type="AlphaFoldDB" id="A0A8H7R336"/>
<proteinExistence type="predicted"/>
<protein>
    <submittedName>
        <fullName evidence="1">Uncharacterized protein</fullName>
    </submittedName>
</protein>
<keyword evidence="2" id="KW-1185">Reference proteome</keyword>
<evidence type="ECO:0000313" key="1">
    <source>
        <dbReference type="EMBL" id="KAG2203358.1"/>
    </source>
</evidence>
<sequence>MLADEYSSNELLAEVYFSVFKSNKPFMNFFRAVVQSFVSGLFIEDSDVYKLETSYNPRIIWTLIDRLSKMIETTKFQPVEVRLQTICDKLKLLHKDDKSLMESLSTTNTR</sequence>
<reference evidence="1" key="1">
    <citation type="submission" date="2020-12" db="EMBL/GenBank/DDBJ databases">
        <title>Metabolic potential, ecology and presence of endohyphal bacteria is reflected in genomic diversity of Mucoromycotina.</title>
        <authorList>
            <person name="Muszewska A."/>
            <person name="Okrasinska A."/>
            <person name="Steczkiewicz K."/>
            <person name="Drgas O."/>
            <person name="Orlowska M."/>
            <person name="Perlinska-Lenart U."/>
            <person name="Aleksandrzak-Piekarczyk T."/>
            <person name="Szatraj K."/>
            <person name="Zielenkiewicz U."/>
            <person name="Pilsyk S."/>
            <person name="Malc E."/>
            <person name="Mieczkowski P."/>
            <person name="Kruszewska J.S."/>
            <person name="Biernat P."/>
            <person name="Pawlowska J."/>
        </authorList>
    </citation>
    <scope>NUCLEOTIDE SEQUENCE</scope>
    <source>
        <strain evidence="1">WA0000017839</strain>
    </source>
</reference>
<name>A0A8H7R336_9FUNG</name>
<dbReference type="Proteomes" id="UP000603453">
    <property type="component" value="Unassembled WGS sequence"/>
</dbReference>
<comment type="caution">
    <text evidence="1">The sequence shown here is derived from an EMBL/GenBank/DDBJ whole genome shotgun (WGS) entry which is preliminary data.</text>
</comment>
<organism evidence="1 2">
    <name type="scientific">Mucor saturninus</name>
    <dbReference type="NCBI Taxonomy" id="64648"/>
    <lineage>
        <taxon>Eukaryota</taxon>
        <taxon>Fungi</taxon>
        <taxon>Fungi incertae sedis</taxon>
        <taxon>Mucoromycota</taxon>
        <taxon>Mucoromycotina</taxon>
        <taxon>Mucoromycetes</taxon>
        <taxon>Mucorales</taxon>
        <taxon>Mucorineae</taxon>
        <taxon>Mucoraceae</taxon>
        <taxon>Mucor</taxon>
    </lineage>
</organism>
<dbReference type="EMBL" id="JAEPRD010000052">
    <property type="protein sequence ID" value="KAG2203358.1"/>
    <property type="molecule type" value="Genomic_DNA"/>
</dbReference>
<evidence type="ECO:0000313" key="2">
    <source>
        <dbReference type="Proteomes" id="UP000603453"/>
    </source>
</evidence>
<accession>A0A8H7R336</accession>